<feature type="domain" description="Protein kinase" evidence="2">
    <location>
        <begin position="160"/>
        <end position="604"/>
    </location>
</feature>
<dbReference type="PROSITE" id="PS50011">
    <property type="entry name" value="PROTEIN_KINASE_DOM"/>
    <property type="match status" value="1"/>
</dbReference>
<dbReference type="GO" id="GO:0004674">
    <property type="term" value="F:protein serine/threonine kinase activity"/>
    <property type="evidence" value="ECO:0007669"/>
    <property type="project" value="TreeGrafter"/>
</dbReference>
<dbReference type="PANTHER" id="PTHR44167:SF24">
    <property type="entry name" value="SERINE_THREONINE-PROTEIN KINASE CHK2"/>
    <property type="match status" value="1"/>
</dbReference>
<dbReference type="GO" id="GO:0005634">
    <property type="term" value="C:nucleus"/>
    <property type="evidence" value="ECO:0007669"/>
    <property type="project" value="TreeGrafter"/>
</dbReference>
<evidence type="ECO:0000256" key="1">
    <source>
        <dbReference type="SAM" id="MobiDB-lite"/>
    </source>
</evidence>
<dbReference type="GO" id="GO:0005524">
    <property type="term" value="F:ATP binding"/>
    <property type="evidence" value="ECO:0007669"/>
    <property type="project" value="InterPro"/>
</dbReference>
<accession>A0A0G4IAF5</accession>
<dbReference type="PANTHER" id="PTHR44167">
    <property type="entry name" value="OVARIAN-SPECIFIC SERINE/THREONINE-PROTEIN KINASE LOK-RELATED"/>
    <property type="match status" value="1"/>
</dbReference>
<reference evidence="3" key="1">
    <citation type="submission" date="2014-11" db="EMBL/GenBank/DDBJ databases">
        <authorList>
            <person name="Otto D Thomas"/>
            <person name="Naeem Raeece"/>
        </authorList>
    </citation>
    <scope>NUCLEOTIDE SEQUENCE</scope>
</reference>
<dbReference type="GO" id="GO:0044773">
    <property type="term" value="P:mitotic DNA damage checkpoint signaling"/>
    <property type="evidence" value="ECO:0007669"/>
    <property type="project" value="TreeGrafter"/>
</dbReference>
<feature type="region of interest" description="Disordered" evidence="1">
    <location>
        <begin position="205"/>
        <end position="246"/>
    </location>
</feature>
<dbReference type="SUPFAM" id="SSF56112">
    <property type="entry name" value="Protein kinase-like (PK-like)"/>
    <property type="match status" value="1"/>
</dbReference>
<protein>
    <recommendedName>
        <fullName evidence="2">Protein kinase domain-containing protein</fullName>
    </recommendedName>
</protein>
<dbReference type="EMBL" id="CDMZ01005752">
    <property type="protein sequence ID" value="CEM54055.1"/>
    <property type="molecule type" value="Genomic_DNA"/>
</dbReference>
<evidence type="ECO:0000313" key="3">
    <source>
        <dbReference type="EMBL" id="CEM54055.1"/>
    </source>
</evidence>
<dbReference type="InterPro" id="IPR000719">
    <property type="entry name" value="Prot_kinase_dom"/>
</dbReference>
<dbReference type="SMART" id="SM00220">
    <property type="entry name" value="S_TKc"/>
    <property type="match status" value="1"/>
</dbReference>
<proteinExistence type="predicted"/>
<dbReference type="InterPro" id="IPR011009">
    <property type="entry name" value="Kinase-like_dom_sf"/>
</dbReference>
<gene>
    <name evidence="3" type="ORF">Cvel_12473</name>
</gene>
<dbReference type="VEuPathDB" id="CryptoDB:Cvel_12473"/>
<feature type="region of interest" description="Disordered" evidence="1">
    <location>
        <begin position="434"/>
        <end position="471"/>
    </location>
</feature>
<evidence type="ECO:0000259" key="2">
    <source>
        <dbReference type="PROSITE" id="PS50011"/>
    </source>
</evidence>
<dbReference type="AlphaFoldDB" id="A0A0G4IAF5"/>
<feature type="compositionally biased region" description="Acidic residues" evidence="1">
    <location>
        <begin position="214"/>
        <end position="236"/>
    </location>
</feature>
<name>A0A0G4IAF5_9ALVE</name>
<organism evidence="3">
    <name type="scientific">Chromera velia CCMP2878</name>
    <dbReference type="NCBI Taxonomy" id="1169474"/>
    <lineage>
        <taxon>Eukaryota</taxon>
        <taxon>Sar</taxon>
        <taxon>Alveolata</taxon>
        <taxon>Colpodellida</taxon>
        <taxon>Chromeraceae</taxon>
        <taxon>Chromera</taxon>
    </lineage>
</organism>
<dbReference type="Gene3D" id="1.10.510.10">
    <property type="entry name" value="Transferase(Phosphotransferase) domain 1"/>
    <property type="match status" value="1"/>
</dbReference>
<sequence>MPKTWADTSLFGSSHFSDQRILQQISDRKFQTELKYHCWPDLCTRGPDFSLIGKKLLSLEDPQFGQGLGPFIQEALDEQPLAPSLMRHLKTNWADVAAAITEISESYLCRSLPKAKPPAAASAAEGGLEAPSASPPSFVPISKEDDVSALALVGEKGHHYRVKKFLAEGSAGLVYEAERVDAPGSEGGGGAGGGFGSVVASLMKKKAEGPGEGEGVEDEEEGGESDEESEVDEDERQEAQARKTHSRFAKLVKKQLGRQLVLKRVKETQKDSAENEYRIASEVGDQEEGKRFCVGYLDRILETPTRLWLVLRRVNPSEHGVDLTDFINSKFFQQIGASGPRGQRHACGIVCQLLLGLHWVSSPPRLVSMRDVKPDNVLVEYDDFQDAFEAKWTDFGLAIKFDALRTPSTDQTGDALRSALVAFWYDTQKQVPKPKWVNRTPPERTYRQPASAEGGAPSPKKGDAAGDGGAGEGACENKMAAPSSYDMYMLGVICCSIATGIDWPHIDKAKIREKALELFGHGTLVSACGEGSSVRDESDPKFLASFELGAALHDGTAGVVFRKSFEDTFGKDFGSKLFALTKQMLDEDPEARPLPMDAYNTLGFRSYKNLD</sequence>